<keyword evidence="2" id="KW-1185">Reference proteome</keyword>
<gene>
    <name evidence="1" type="ORF">HNR02_000718</name>
</gene>
<dbReference type="AlphaFoldDB" id="A0A853AXP9"/>
<evidence type="ECO:0000313" key="2">
    <source>
        <dbReference type="Proteomes" id="UP000549616"/>
    </source>
</evidence>
<keyword evidence="1" id="KW-0560">Oxidoreductase</keyword>
<name>A0A853AXP9_9PSEU</name>
<keyword evidence="1" id="KW-0503">Monooxygenase</keyword>
<comment type="caution">
    <text evidence="1">The sequence shown here is derived from an EMBL/GenBank/DDBJ whole genome shotgun (WGS) entry which is preliminary data.</text>
</comment>
<proteinExistence type="predicted"/>
<evidence type="ECO:0000313" key="1">
    <source>
        <dbReference type="EMBL" id="NYI87395.1"/>
    </source>
</evidence>
<dbReference type="EMBL" id="JACCFK010000001">
    <property type="protein sequence ID" value="NYI87395.1"/>
    <property type="molecule type" value="Genomic_DNA"/>
</dbReference>
<protein>
    <submittedName>
        <fullName evidence="1">Alkanesulfonate monooxygenase SsuD/methylene tetrahydromethanopterin reductase-like flavin-dependent oxidoreductase (Luciferase family)</fullName>
    </submittedName>
</protein>
<organism evidence="1 2">
    <name type="scientific">Amycolatopsis endophytica</name>
    <dbReference type="NCBI Taxonomy" id="860233"/>
    <lineage>
        <taxon>Bacteria</taxon>
        <taxon>Bacillati</taxon>
        <taxon>Actinomycetota</taxon>
        <taxon>Actinomycetes</taxon>
        <taxon>Pseudonocardiales</taxon>
        <taxon>Pseudonocardiaceae</taxon>
        <taxon>Amycolatopsis</taxon>
    </lineage>
</organism>
<dbReference type="GO" id="GO:0004497">
    <property type="term" value="F:monooxygenase activity"/>
    <property type="evidence" value="ECO:0007669"/>
    <property type="project" value="UniProtKB-KW"/>
</dbReference>
<dbReference type="Proteomes" id="UP000549616">
    <property type="component" value="Unassembled WGS sequence"/>
</dbReference>
<accession>A0A853AXP9</accession>
<sequence>MIARDTEAQAREVLREIVDKADVQAVEGFRSAVRQAGPLRTARVGGRTRSSQIARRVVEYKRRGANLLLLGFLHAAEPVGSFP</sequence>
<reference evidence="1 2" key="1">
    <citation type="submission" date="2020-07" db="EMBL/GenBank/DDBJ databases">
        <title>Sequencing the genomes of 1000 actinobacteria strains.</title>
        <authorList>
            <person name="Klenk H.-P."/>
        </authorList>
    </citation>
    <scope>NUCLEOTIDE SEQUENCE [LARGE SCALE GENOMIC DNA]</scope>
    <source>
        <strain evidence="1 2">DSM 104006</strain>
    </source>
</reference>